<dbReference type="PANTHER" id="PTHR43761:SF1">
    <property type="entry name" value="D-ISOMER SPECIFIC 2-HYDROXYACID DEHYDROGENASE CATALYTIC DOMAIN-CONTAINING PROTEIN-RELATED"/>
    <property type="match status" value="1"/>
</dbReference>
<dbReference type="InterPro" id="IPR050418">
    <property type="entry name" value="D-iso_2-hydroxyacid_DH_PdxB"/>
</dbReference>
<feature type="domain" description="D-isomer specific 2-hydroxyacid dehydrogenase catalytic" evidence="5">
    <location>
        <begin position="14"/>
        <end position="316"/>
    </location>
</feature>
<dbReference type="Proteomes" id="UP000003136">
    <property type="component" value="Unassembled WGS sequence"/>
</dbReference>
<dbReference type="InterPro" id="IPR036291">
    <property type="entry name" value="NAD(P)-bd_dom_sf"/>
</dbReference>
<dbReference type="NCBIfam" id="NF006263">
    <property type="entry name" value="PRK08410.1"/>
    <property type="match status" value="1"/>
</dbReference>
<dbReference type="InterPro" id="IPR029753">
    <property type="entry name" value="D-isomer_DH_CS"/>
</dbReference>
<dbReference type="InterPro" id="IPR006139">
    <property type="entry name" value="D-isomer_2_OHA_DH_cat_dom"/>
</dbReference>
<proteinExistence type="inferred from homology"/>
<evidence type="ECO:0000259" key="6">
    <source>
        <dbReference type="Pfam" id="PF02826"/>
    </source>
</evidence>
<feature type="domain" description="D-isomer specific 2-hydroxyacid dehydrogenase NAD-binding" evidence="6">
    <location>
        <begin position="108"/>
        <end position="289"/>
    </location>
</feature>
<dbReference type="PANTHER" id="PTHR43761">
    <property type="entry name" value="D-ISOMER SPECIFIC 2-HYDROXYACID DEHYDROGENASE FAMILY PROTEIN (AFU_ORTHOLOGUE AFUA_1G13630)"/>
    <property type="match status" value="1"/>
</dbReference>
<dbReference type="STRING" id="483218.BACPEC_00425"/>
<dbReference type="InterPro" id="IPR006140">
    <property type="entry name" value="D-isomer_DH_NAD-bd"/>
</dbReference>
<dbReference type="SUPFAM" id="SSF51735">
    <property type="entry name" value="NAD(P)-binding Rossmann-fold domains"/>
    <property type="match status" value="1"/>
</dbReference>
<dbReference type="Pfam" id="PF00389">
    <property type="entry name" value="2-Hacid_dh"/>
    <property type="match status" value="1"/>
</dbReference>
<comment type="similarity">
    <text evidence="1 4">Belongs to the D-isomer specific 2-hydroxyacid dehydrogenase family.</text>
</comment>
<keyword evidence="8" id="KW-1185">Reference proteome</keyword>
<dbReference type="PROSITE" id="PS00670">
    <property type="entry name" value="D_2_HYDROXYACID_DH_2"/>
    <property type="match status" value="1"/>
</dbReference>
<accession>B7AP21</accession>
<dbReference type="AlphaFoldDB" id="B7AP21"/>
<dbReference type="PROSITE" id="PS00671">
    <property type="entry name" value="D_2_HYDROXYACID_DH_3"/>
    <property type="match status" value="1"/>
</dbReference>
<dbReference type="GO" id="GO:0051287">
    <property type="term" value="F:NAD binding"/>
    <property type="evidence" value="ECO:0007669"/>
    <property type="project" value="InterPro"/>
</dbReference>
<dbReference type="Gene3D" id="3.40.50.720">
    <property type="entry name" value="NAD(P)-binding Rossmann-like Domain"/>
    <property type="match status" value="2"/>
</dbReference>
<dbReference type="GO" id="GO:0016616">
    <property type="term" value="F:oxidoreductase activity, acting on the CH-OH group of donors, NAD or NADP as acceptor"/>
    <property type="evidence" value="ECO:0007669"/>
    <property type="project" value="InterPro"/>
</dbReference>
<dbReference type="HOGENOM" id="CLU_019796_1_3_9"/>
<dbReference type="CDD" id="cd12162">
    <property type="entry name" value="2-Hacid_dh_4"/>
    <property type="match status" value="1"/>
</dbReference>
<reference evidence="7 8" key="2">
    <citation type="submission" date="2008-11" db="EMBL/GenBank/DDBJ databases">
        <authorList>
            <person name="Fulton L."/>
            <person name="Clifton S."/>
            <person name="Fulton B."/>
            <person name="Xu J."/>
            <person name="Minx P."/>
            <person name="Pepin K.H."/>
            <person name="Johnson M."/>
            <person name="Bhonagiri V."/>
            <person name="Nash W.E."/>
            <person name="Mardis E.R."/>
            <person name="Wilson R.K."/>
        </authorList>
    </citation>
    <scope>NUCLEOTIDE SEQUENCE [LARGE SCALE GENOMIC DNA]</scope>
    <source>
        <strain evidence="7 8">ATCC 43243</strain>
    </source>
</reference>
<evidence type="ECO:0000259" key="5">
    <source>
        <dbReference type="Pfam" id="PF00389"/>
    </source>
</evidence>
<dbReference type="SUPFAM" id="SSF52283">
    <property type="entry name" value="Formate/glycerate dehydrogenase catalytic domain-like"/>
    <property type="match status" value="1"/>
</dbReference>
<evidence type="ECO:0000256" key="2">
    <source>
        <dbReference type="ARBA" id="ARBA00023002"/>
    </source>
</evidence>
<name>B7AP21_9FIRM</name>
<protein>
    <recommendedName>
        <fullName evidence="9">D-isomer specific 2-hydroxyacid dehydrogenase NAD-binding domain-containing protein</fullName>
    </recommendedName>
</protein>
<keyword evidence="2 4" id="KW-0560">Oxidoreductase</keyword>
<gene>
    <name evidence="7" type="ORF">BACPEC_00425</name>
</gene>
<dbReference type="EMBL" id="ABVQ01000034">
    <property type="protein sequence ID" value="EEC58295.1"/>
    <property type="molecule type" value="Genomic_DNA"/>
</dbReference>
<evidence type="ECO:0000256" key="4">
    <source>
        <dbReference type="RuleBase" id="RU003719"/>
    </source>
</evidence>
<evidence type="ECO:0000256" key="3">
    <source>
        <dbReference type="ARBA" id="ARBA00023027"/>
    </source>
</evidence>
<evidence type="ECO:0000256" key="1">
    <source>
        <dbReference type="ARBA" id="ARBA00005854"/>
    </source>
</evidence>
<dbReference type="eggNOG" id="COG1052">
    <property type="taxonomic scope" value="Bacteria"/>
</dbReference>
<evidence type="ECO:0000313" key="8">
    <source>
        <dbReference type="Proteomes" id="UP000003136"/>
    </source>
</evidence>
<evidence type="ECO:0008006" key="9">
    <source>
        <dbReference type="Google" id="ProtNLM"/>
    </source>
</evidence>
<evidence type="ECO:0000313" key="7">
    <source>
        <dbReference type="EMBL" id="EEC58295.1"/>
    </source>
</evidence>
<keyword evidence="3" id="KW-0520">NAD</keyword>
<organism evidence="7 8">
    <name type="scientific">[Bacteroides] pectinophilus ATCC 43243</name>
    <dbReference type="NCBI Taxonomy" id="483218"/>
    <lineage>
        <taxon>Bacteria</taxon>
        <taxon>Bacillati</taxon>
        <taxon>Bacillota</taxon>
        <taxon>Clostridia</taxon>
        <taxon>Eubacteriales</taxon>
    </lineage>
</organism>
<sequence>MKIVMLDALTVGTDVNLDRIEELGEFVKFDMSTPDEARQRLASLDADIVIANKVPMNAYTLEMAANVKLICLTATGYNNVDLAYTGERGITVTNVAGYSTNSVVQHTFAMMFYLVEKMRYYDDYVKSGAYADCPIFTHFGEPFHELYGMTWGIIGLGTIGRKVAQIAESFGCNVIYYSTSGHHSDEHYRRVDFDELLAESDIISIHAPLNENTKGLMDINAFSRMKKSAVMINVGRGPIVVEKDLVKALNDGMIAAAGLDVLETEPVRCDNPLLDIKDSRKLLITPHSAWATTEARQRLMDEVAMNITAFVRGEARNVIGG</sequence>
<dbReference type="Pfam" id="PF02826">
    <property type="entry name" value="2-Hacid_dh_C"/>
    <property type="match status" value="1"/>
</dbReference>
<reference evidence="7 8" key="1">
    <citation type="submission" date="2008-11" db="EMBL/GenBank/DDBJ databases">
        <title>Draft genome sequence of Bacteroides pectinophilus (ATCC 43243).</title>
        <authorList>
            <person name="Sudarsanam P."/>
            <person name="Ley R."/>
            <person name="Guruge J."/>
            <person name="Turnbaugh P.J."/>
            <person name="Mahowald M."/>
            <person name="Liep D."/>
            <person name="Gordon J."/>
        </authorList>
    </citation>
    <scope>NUCLEOTIDE SEQUENCE [LARGE SCALE GENOMIC DNA]</scope>
    <source>
        <strain evidence="7 8">ATCC 43243</strain>
    </source>
</reference>